<gene>
    <name evidence="9" type="primary">aqpZ2_2</name>
    <name evidence="9" type="ORF">Dcar01_01658</name>
</gene>
<dbReference type="RefSeq" id="WP_345463683.1">
    <property type="nucleotide sequence ID" value="NZ_BAABRP010000004.1"/>
</dbReference>
<comment type="caution">
    <text evidence="9">The sequence shown here is derived from an EMBL/GenBank/DDBJ whole genome shotgun (WGS) entry which is preliminary data.</text>
</comment>
<evidence type="ECO:0000256" key="5">
    <source>
        <dbReference type="ARBA" id="ARBA00023136"/>
    </source>
</evidence>
<evidence type="ECO:0000256" key="1">
    <source>
        <dbReference type="ARBA" id="ARBA00004141"/>
    </source>
</evidence>
<evidence type="ECO:0000256" key="4">
    <source>
        <dbReference type="ARBA" id="ARBA00022989"/>
    </source>
</evidence>
<feature type="transmembrane region" description="Helical" evidence="8">
    <location>
        <begin position="169"/>
        <end position="190"/>
    </location>
</feature>
<feature type="region of interest" description="Disordered" evidence="7">
    <location>
        <begin position="1"/>
        <end position="24"/>
    </location>
</feature>
<evidence type="ECO:0000313" key="9">
    <source>
        <dbReference type="EMBL" id="GAA5512934.1"/>
    </source>
</evidence>
<dbReference type="PANTHER" id="PTHR45724:SF13">
    <property type="entry name" value="AQUAPORIN NIP1-1-RELATED"/>
    <property type="match status" value="1"/>
</dbReference>
<evidence type="ECO:0000313" key="10">
    <source>
        <dbReference type="Proteomes" id="UP001401887"/>
    </source>
</evidence>
<dbReference type="EMBL" id="BAABRP010000004">
    <property type="protein sequence ID" value="GAA5512934.1"/>
    <property type="molecule type" value="Genomic_DNA"/>
</dbReference>
<feature type="transmembrane region" description="Helical" evidence="8">
    <location>
        <begin position="59"/>
        <end position="77"/>
    </location>
</feature>
<proteinExistence type="inferred from homology"/>
<evidence type="ECO:0000256" key="8">
    <source>
        <dbReference type="SAM" id="Phobius"/>
    </source>
</evidence>
<sequence>MTERQERPARRGTKKTGSEGEHPAPLGRALVAELFGTWLLTFASLGAALLAHLGLLPEVAAAALTPALVVLTMIYALSDVSGAHINPVVTLAFALRGAFSWKRVLPYWGAQFAGAITAALLLRAFAPLPPVREHLPSAGAALLEAACTAVLLAVILATAHRDARLKPSVGLAVGATVGLDHFLSSPVSAVTMNPAKTFGPALVAGHLAQAWPHLLGSVLGALAALLLTWATHGPLNRAEHEAAAGNGGQG</sequence>
<reference evidence="9 10" key="1">
    <citation type="submission" date="2024-02" db="EMBL/GenBank/DDBJ databases">
        <title>Deinococcus carri NBRC 110142.</title>
        <authorList>
            <person name="Ichikawa N."/>
            <person name="Katano-Makiyama Y."/>
            <person name="Hidaka K."/>
        </authorList>
    </citation>
    <scope>NUCLEOTIDE SEQUENCE [LARGE SCALE GENOMIC DNA]</scope>
    <source>
        <strain evidence="9 10">NBRC 110142</strain>
    </source>
</reference>
<accession>A0ABP9W6E5</accession>
<keyword evidence="10" id="KW-1185">Reference proteome</keyword>
<dbReference type="Proteomes" id="UP001401887">
    <property type="component" value="Unassembled WGS sequence"/>
</dbReference>
<evidence type="ECO:0000256" key="7">
    <source>
        <dbReference type="SAM" id="MobiDB-lite"/>
    </source>
</evidence>
<feature type="transmembrane region" description="Helical" evidence="8">
    <location>
        <begin position="30"/>
        <end position="53"/>
    </location>
</feature>
<dbReference type="InterPro" id="IPR000425">
    <property type="entry name" value="MIP"/>
</dbReference>
<dbReference type="PRINTS" id="PR00783">
    <property type="entry name" value="MINTRINSICP"/>
</dbReference>
<name>A0ABP9W6E5_9DEIO</name>
<dbReference type="InterPro" id="IPR034294">
    <property type="entry name" value="Aquaporin_transptr"/>
</dbReference>
<dbReference type="Pfam" id="PF00230">
    <property type="entry name" value="MIP"/>
    <property type="match status" value="1"/>
</dbReference>
<dbReference type="InterPro" id="IPR023271">
    <property type="entry name" value="Aquaporin-like"/>
</dbReference>
<feature type="transmembrane region" description="Helical" evidence="8">
    <location>
        <begin position="210"/>
        <end position="230"/>
    </location>
</feature>
<evidence type="ECO:0000256" key="3">
    <source>
        <dbReference type="ARBA" id="ARBA00022692"/>
    </source>
</evidence>
<keyword evidence="2 6" id="KW-0813">Transport</keyword>
<dbReference type="Gene3D" id="1.20.1080.10">
    <property type="entry name" value="Glycerol uptake facilitator protein"/>
    <property type="match status" value="1"/>
</dbReference>
<comment type="subcellular location">
    <subcellularLocation>
        <location evidence="1">Membrane</location>
        <topology evidence="1">Multi-pass membrane protein</topology>
    </subcellularLocation>
</comment>
<organism evidence="9 10">
    <name type="scientific">Deinococcus carri</name>
    <dbReference type="NCBI Taxonomy" id="1211323"/>
    <lineage>
        <taxon>Bacteria</taxon>
        <taxon>Thermotogati</taxon>
        <taxon>Deinococcota</taxon>
        <taxon>Deinococci</taxon>
        <taxon>Deinococcales</taxon>
        <taxon>Deinococcaceae</taxon>
        <taxon>Deinococcus</taxon>
    </lineage>
</organism>
<feature type="transmembrane region" description="Helical" evidence="8">
    <location>
        <begin position="105"/>
        <end position="126"/>
    </location>
</feature>
<dbReference type="PANTHER" id="PTHR45724">
    <property type="entry name" value="AQUAPORIN NIP2-1"/>
    <property type="match status" value="1"/>
</dbReference>
<keyword evidence="4 8" id="KW-1133">Transmembrane helix</keyword>
<protein>
    <submittedName>
        <fullName evidence="9">Aquaporin Z 2</fullName>
    </submittedName>
</protein>
<feature type="transmembrane region" description="Helical" evidence="8">
    <location>
        <begin position="138"/>
        <end position="157"/>
    </location>
</feature>
<keyword evidence="5 8" id="KW-0472">Membrane</keyword>
<comment type="similarity">
    <text evidence="6">Belongs to the MIP/aquaporin (TC 1.A.8) family.</text>
</comment>
<keyword evidence="3 6" id="KW-0812">Transmembrane</keyword>
<evidence type="ECO:0000256" key="6">
    <source>
        <dbReference type="RuleBase" id="RU000477"/>
    </source>
</evidence>
<dbReference type="SUPFAM" id="SSF81338">
    <property type="entry name" value="Aquaporin-like"/>
    <property type="match status" value="1"/>
</dbReference>
<evidence type="ECO:0000256" key="2">
    <source>
        <dbReference type="ARBA" id="ARBA00022448"/>
    </source>
</evidence>